<dbReference type="GO" id="GO:0043531">
    <property type="term" value="F:ADP binding"/>
    <property type="evidence" value="ECO:0007669"/>
    <property type="project" value="InterPro"/>
</dbReference>
<feature type="region of interest" description="Disordered" evidence="1">
    <location>
        <begin position="750"/>
        <end position="773"/>
    </location>
</feature>
<protein>
    <recommendedName>
        <fullName evidence="6">Helicase-associated domain-containing protein</fullName>
    </recommendedName>
</protein>
<reference evidence="4" key="1">
    <citation type="submission" date="2021-01" db="EMBL/GenBank/DDBJ databases">
        <authorList>
            <person name="Corre E."/>
            <person name="Pelletier E."/>
            <person name="Niang G."/>
            <person name="Scheremetjew M."/>
            <person name="Finn R."/>
            <person name="Kale V."/>
            <person name="Holt S."/>
            <person name="Cochrane G."/>
            <person name="Meng A."/>
            <person name="Brown T."/>
            <person name="Cohen L."/>
        </authorList>
    </citation>
    <scope>NUCLEOTIDE SEQUENCE</scope>
    <source>
        <strain evidence="4">B650</strain>
    </source>
</reference>
<dbReference type="Gene3D" id="6.10.140.530">
    <property type="match status" value="1"/>
</dbReference>
<feature type="compositionally biased region" description="Low complexity" evidence="1">
    <location>
        <begin position="537"/>
        <end position="556"/>
    </location>
</feature>
<feature type="compositionally biased region" description="Acidic residues" evidence="1">
    <location>
        <begin position="338"/>
        <end position="348"/>
    </location>
</feature>
<dbReference type="PANTHER" id="PTHR33418">
    <property type="entry name" value="HELICASE-ASSOCIATED"/>
    <property type="match status" value="1"/>
</dbReference>
<feature type="domain" description="NB-ARC" evidence="2">
    <location>
        <begin position="66"/>
        <end position="193"/>
    </location>
</feature>
<dbReference type="SUPFAM" id="SSF52540">
    <property type="entry name" value="P-loop containing nucleoside triphosphate hydrolases"/>
    <property type="match status" value="1"/>
</dbReference>
<name>A0A6U2PM57_9STRA</name>
<dbReference type="InterPro" id="IPR002182">
    <property type="entry name" value="NB-ARC"/>
</dbReference>
<dbReference type="InterPro" id="IPR027417">
    <property type="entry name" value="P-loop_NTPase"/>
</dbReference>
<feature type="compositionally biased region" description="Polar residues" evidence="1">
    <location>
        <begin position="801"/>
        <end position="815"/>
    </location>
</feature>
<sequence>MNAAQIRPNTHASSLLSSLPDVVNVDKSELQKTTNMVNKIIDSLLMDADGHEIVPGGASEQLKEDDHLTTKSIRSTVVLRGSAGSGKTVTAAKVACDEDIVLNFYHGVAWLKLGHCDDLDGAMKYEVYVECLKSICEQLKLNQPNFPSRAGFATDELTLMQIAKQLVKNTIRRKRVLIVLDDAWHEGDIIWFNFGWSSEVVNGTAPGGLPTGRLLVTTRMVGWQRAANAKMSFDLDLKEQDIVAARTSKDNMNTATARVIDPASLKKSAFIGTAVAVTGGSADRIRKKCKLADTAVIAEQVKVTAVTAIATAEDCDKNDIDDDDDANRNQDIPGYTGDSDEEEYDEDGEMKTDGPRTGVDRLHNETNERKWLKKFQELKAYKDKFGDCLVPQKYDANPQLGEWVNRQRKHYQQMKNGKYSPMNKERIKKLENIDFAWVTSRGRPRSKRDAEADNSKTRTVFGTTFTQVSVQPHLLRKESQSGCGPGVGVGVGVGGGPPRPAFRLGPNRQTITNNGKSNGNSAAVSVGQPIGRAAATNNVVNNGGGPPSAAASHPGAYVPPQAQAQAVQVHPTYRRPHYGTVAPPTNAPVANTMSDARPVHIGSACAGPPHSNAAHLNLGGGAGTMNHQLPHSRTPVAAAAAVGGAPPYNAVSQHYNNPSNAGHHHHRHHLHPYNNSPPFDPNSTNMHPNNNNNGNQQQQQHQFMNGNNVNNRGSGQQQQPTLWTCAHCKDATYASYDDCLAHERNCKAAPNPQQQQQQQQRASHHQMNAMHPNHHHGMTAAVVNNHHHAAPQHHQMHQHQLNRGPQPSQCWSSSGGAASVTQVAPVTNWACEKCAVVFRTYGECWDHEQTCTGALSSSHAYRQ</sequence>
<feature type="domain" description="Helicase-associated" evidence="3">
    <location>
        <begin position="368"/>
        <end position="435"/>
    </location>
</feature>
<feature type="compositionally biased region" description="Low complexity" evidence="1">
    <location>
        <begin position="685"/>
        <end position="699"/>
    </location>
</feature>
<dbReference type="Pfam" id="PF03457">
    <property type="entry name" value="HA"/>
    <property type="match status" value="1"/>
</dbReference>
<proteinExistence type="predicted"/>
<dbReference type="InterPro" id="IPR005114">
    <property type="entry name" value="Helicase_assoc"/>
</dbReference>
<organism evidence="4">
    <name type="scientific">Leptocylindrus danicus</name>
    <dbReference type="NCBI Taxonomy" id="163516"/>
    <lineage>
        <taxon>Eukaryota</taxon>
        <taxon>Sar</taxon>
        <taxon>Stramenopiles</taxon>
        <taxon>Ochrophyta</taxon>
        <taxon>Bacillariophyta</taxon>
        <taxon>Coscinodiscophyceae</taxon>
        <taxon>Chaetocerotophycidae</taxon>
        <taxon>Leptocylindrales</taxon>
        <taxon>Leptocylindraceae</taxon>
        <taxon>Leptocylindrus</taxon>
    </lineage>
</organism>
<evidence type="ECO:0000256" key="1">
    <source>
        <dbReference type="SAM" id="MobiDB-lite"/>
    </source>
</evidence>
<dbReference type="PANTHER" id="PTHR33418:SF1">
    <property type="entry name" value="HELICASE-ASSOCIATED DOMAIN-CONTAINING PROTEIN"/>
    <property type="match status" value="1"/>
</dbReference>
<dbReference type="AlphaFoldDB" id="A0A6U2PM57"/>
<feature type="region of interest" description="Disordered" evidence="1">
    <location>
        <begin position="316"/>
        <end position="364"/>
    </location>
</feature>
<feature type="compositionally biased region" description="Polar residues" evidence="1">
    <location>
        <begin position="650"/>
        <end position="660"/>
    </location>
</feature>
<feature type="region of interest" description="Disordered" evidence="1">
    <location>
        <begin position="649"/>
        <end position="699"/>
    </location>
</feature>
<evidence type="ECO:0000259" key="3">
    <source>
        <dbReference type="Pfam" id="PF03457"/>
    </source>
</evidence>
<accession>A0A6U2PM57</accession>
<feature type="region of interest" description="Disordered" evidence="1">
    <location>
        <begin position="789"/>
        <end position="815"/>
    </location>
</feature>
<feature type="compositionally biased region" description="Polar residues" evidence="1">
    <location>
        <begin position="673"/>
        <end position="684"/>
    </location>
</feature>
<dbReference type="EMBL" id="HBGY01018982">
    <property type="protein sequence ID" value="CAD9586898.1"/>
    <property type="molecule type" value="Transcribed_RNA"/>
</dbReference>
<dbReference type="EMBL" id="HBGY01018983">
    <property type="protein sequence ID" value="CAD9586902.1"/>
    <property type="molecule type" value="Transcribed_RNA"/>
</dbReference>
<evidence type="ECO:0000259" key="2">
    <source>
        <dbReference type="Pfam" id="PF00931"/>
    </source>
</evidence>
<evidence type="ECO:0000313" key="5">
    <source>
        <dbReference type="EMBL" id="CAD9586902.1"/>
    </source>
</evidence>
<feature type="compositionally biased region" description="Basic residues" evidence="1">
    <location>
        <begin position="662"/>
        <end position="671"/>
    </location>
</feature>
<evidence type="ECO:0000313" key="4">
    <source>
        <dbReference type="EMBL" id="CAD9586898.1"/>
    </source>
</evidence>
<feature type="region of interest" description="Disordered" evidence="1">
    <location>
        <begin position="536"/>
        <end position="556"/>
    </location>
</feature>
<evidence type="ECO:0008006" key="6">
    <source>
        <dbReference type="Google" id="ProtNLM"/>
    </source>
</evidence>
<gene>
    <name evidence="4" type="ORF">LDAN0321_LOCUS12081</name>
    <name evidence="5" type="ORF">LDAN0321_LOCUS12082</name>
</gene>
<feature type="compositionally biased region" description="Basic and acidic residues" evidence="1">
    <location>
        <begin position="349"/>
        <end position="364"/>
    </location>
</feature>
<dbReference type="Gene3D" id="3.40.50.300">
    <property type="entry name" value="P-loop containing nucleotide triphosphate hydrolases"/>
    <property type="match status" value="1"/>
</dbReference>
<dbReference type="Pfam" id="PF00931">
    <property type="entry name" value="NB-ARC"/>
    <property type="match status" value="1"/>
</dbReference>